<dbReference type="AlphaFoldDB" id="A0A915DAA9"/>
<reference evidence="2" key="1">
    <citation type="submission" date="2022-11" db="UniProtKB">
        <authorList>
            <consortium name="WormBaseParasite"/>
        </authorList>
    </citation>
    <scope>IDENTIFICATION</scope>
</reference>
<dbReference type="Proteomes" id="UP000887574">
    <property type="component" value="Unplaced"/>
</dbReference>
<sequence>MSLSKANRIFVLNRRAKLAADYLLFLRQYSQVGCKEKFFEFLKKRFLDFFYAAVESPAAIALGNKRSSGLAKTFLLYMQTRILPDGSRVSKYLDSDKLMTHRFDDARTLYEVAEQGRRPKTAIHLDILQPADRKVRENGQISAQLDQPMGNKLLLESTCAIGGVDIRGAGLLCFSNVIVPLYETLGLDSSPISLIKPIWKWFFVMISKCCGFTREKE</sequence>
<evidence type="ECO:0000313" key="2">
    <source>
        <dbReference type="WBParaSite" id="jg17800.2"/>
    </source>
</evidence>
<evidence type="ECO:0000313" key="1">
    <source>
        <dbReference type="Proteomes" id="UP000887574"/>
    </source>
</evidence>
<protein>
    <submittedName>
        <fullName evidence="2">Uncharacterized protein</fullName>
    </submittedName>
</protein>
<accession>A0A915DAA9</accession>
<name>A0A915DAA9_9BILA</name>
<dbReference type="WBParaSite" id="jg17800.2">
    <property type="protein sequence ID" value="jg17800.2"/>
    <property type="gene ID" value="jg17800"/>
</dbReference>
<organism evidence="1 2">
    <name type="scientific">Ditylenchus dipsaci</name>
    <dbReference type="NCBI Taxonomy" id="166011"/>
    <lineage>
        <taxon>Eukaryota</taxon>
        <taxon>Metazoa</taxon>
        <taxon>Ecdysozoa</taxon>
        <taxon>Nematoda</taxon>
        <taxon>Chromadorea</taxon>
        <taxon>Rhabditida</taxon>
        <taxon>Tylenchina</taxon>
        <taxon>Tylenchomorpha</taxon>
        <taxon>Sphaerularioidea</taxon>
        <taxon>Anguinidae</taxon>
        <taxon>Anguininae</taxon>
        <taxon>Ditylenchus</taxon>
    </lineage>
</organism>
<keyword evidence="1" id="KW-1185">Reference proteome</keyword>
<proteinExistence type="predicted"/>